<name>A0A0N5AXA5_9BILA</name>
<sequence length="494" mass="56884">MPSKKYVDLKNPVPSCSTAYQTVDFLDFLSSPCSNYLHVSSVRKSCAELYSEKAKNYYNNDQLLRSASLQSHCNLSCTANHFTAPRVLPRFCKRSLSPLVLYWHVISVLTCLMVTGYTVSASITSDMLHSNNITLFSTSSSSVYQNPLLRHLKSKNVIQPVCFVWTSKAPRDLCKETPRVRLRRLKEMFVFNKDCEGPNNINIAQLFKVQELVSVTPRSEFLKRLKHLKESGEGRDCIVASERAVCERCFKKLDVALQNVDKAYSKLNSTLQRFDCMRAKDTATTTRPFSSIGSCYACKIWYRYWLLVNSLNLLNEPPCMDWCDYAQRACPYLTPTKSVEFAGHPSFQCRGLQTFRDMKNVNVFDLGFFNSEDKLKCDCFHPCDLFENVLTVPQRLKEVEMHFFSPKRCRERQRQCASKKLHLKYSQPNSELSRYVKGGRSTFSMLSSDSSSKNRTVSRIRLQMSKEHPLFESLASSHLHKSSALYEFLDIWFN</sequence>
<protein>
    <submittedName>
        <fullName evidence="3">DUF4773 domain-containing protein</fullName>
    </submittedName>
</protein>
<dbReference type="WBParaSite" id="SMUV_0000957901-mRNA-1">
    <property type="protein sequence ID" value="SMUV_0000957901-mRNA-1"/>
    <property type="gene ID" value="SMUV_0000957901"/>
</dbReference>
<reference evidence="3" key="1">
    <citation type="submission" date="2017-02" db="UniProtKB">
        <authorList>
            <consortium name="WormBaseParasite"/>
        </authorList>
    </citation>
    <scope>IDENTIFICATION</scope>
</reference>
<evidence type="ECO:0000313" key="2">
    <source>
        <dbReference type="Proteomes" id="UP000046393"/>
    </source>
</evidence>
<feature type="transmembrane region" description="Helical" evidence="1">
    <location>
        <begin position="99"/>
        <end position="119"/>
    </location>
</feature>
<keyword evidence="1" id="KW-0812">Transmembrane</keyword>
<accession>A0A0N5AXA5</accession>
<keyword evidence="2" id="KW-1185">Reference proteome</keyword>
<keyword evidence="1" id="KW-1133">Transmembrane helix</keyword>
<dbReference type="AlphaFoldDB" id="A0A0N5AXA5"/>
<proteinExistence type="predicted"/>
<evidence type="ECO:0000313" key="3">
    <source>
        <dbReference type="WBParaSite" id="SMUV_0000957901-mRNA-1"/>
    </source>
</evidence>
<dbReference type="Proteomes" id="UP000046393">
    <property type="component" value="Unplaced"/>
</dbReference>
<keyword evidence="1" id="KW-0472">Membrane</keyword>
<dbReference type="STRING" id="451379.A0A0N5AXA5"/>
<evidence type="ECO:0000256" key="1">
    <source>
        <dbReference type="SAM" id="Phobius"/>
    </source>
</evidence>
<organism evidence="2 3">
    <name type="scientific">Syphacia muris</name>
    <dbReference type="NCBI Taxonomy" id="451379"/>
    <lineage>
        <taxon>Eukaryota</taxon>
        <taxon>Metazoa</taxon>
        <taxon>Ecdysozoa</taxon>
        <taxon>Nematoda</taxon>
        <taxon>Chromadorea</taxon>
        <taxon>Rhabditida</taxon>
        <taxon>Spirurina</taxon>
        <taxon>Oxyuridomorpha</taxon>
        <taxon>Oxyuroidea</taxon>
        <taxon>Oxyuridae</taxon>
        <taxon>Syphacia</taxon>
    </lineage>
</organism>